<evidence type="ECO:0000256" key="1">
    <source>
        <dbReference type="ARBA" id="ARBA00023015"/>
    </source>
</evidence>
<proteinExistence type="predicted"/>
<dbReference type="Pfam" id="PF07729">
    <property type="entry name" value="FCD"/>
    <property type="match status" value="1"/>
</dbReference>
<dbReference type="SMART" id="SM00345">
    <property type="entry name" value="HTH_GNTR"/>
    <property type="match status" value="1"/>
</dbReference>
<dbReference type="InterPro" id="IPR036388">
    <property type="entry name" value="WH-like_DNA-bd_sf"/>
</dbReference>
<gene>
    <name evidence="5" type="ORF">NBH00_05810</name>
</gene>
<dbReference type="Gene3D" id="1.10.10.10">
    <property type="entry name" value="Winged helix-like DNA-binding domain superfamily/Winged helix DNA-binding domain"/>
    <property type="match status" value="1"/>
</dbReference>
<dbReference type="EMBL" id="CP098502">
    <property type="protein sequence ID" value="UTI65726.1"/>
    <property type="molecule type" value="Genomic_DNA"/>
</dbReference>
<dbReference type="SUPFAM" id="SSF46785">
    <property type="entry name" value="Winged helix' DNA-binding domain"/>
    <property type="match status" value="1"/>
</dbReference>
<evidence type="ECO:0000256" key="3">
    <source>
        <dbReference type="ARBA" id="ARBA00023163"/>
    </source>
</evidence>
<accession>A0ABY5DVP9</accession>
<dbReference type="PANTHER" id="PTHR43537:SF5">
    <property type="entry name" value="UXU OPERON TRANSCRIPTIONAL REGULATOR"/>
    <property type="match status" value="1"/>
</dbReference>
<dbReference type="PROSITE" id="PS50949">
    <property type="entry name" value="HTH_GNTR"/>
    <property type="match status" value="1"/>
</dbReference>
<dbReference type="Pfam" id="PF00392">
    <property type="entry name" value="GntR"/>
    <property type="match status" value="1"/>
</dbReference>
<evidence type="ECO:0000313" key="6">
    <source>
        <dbReference type="Proteomes" id="UP001056035"/>
    </source>
</evidence>
<keyword evidence="6" id="KW-1185">Reference proteome</keyword>
<dbReference type="RefSeq" id="WP_254572405.1">
    <property type="nucleotide sequence ID" value="NZ_CP098502.1"/>
</dbReference>
<dbReference type="InterPro" id="IPR036390">
    <property type="entry name" value="WH_DNA-bd_sf"/>
</dbReference>
<dbReference type="InterPro" id="IPR008920">
    <property type="entry name" value="TF_FadR/GntR_C"/>
</dbReference>
<sequence length="231" mass="24415">MSTPTPTHALERVTTVGALAAALRTRILDGELPGGTRLREQELTDGYGVARHTARAALRELAAGGLVRIEPHRGASVTLLEPADVEGLYVLRGILEVGAARIVLERGGGRLPRPVHEAAQAFATLCCGREEPAWSEVVVAHNALHQAIVAAAGVPRLVDAHAALSAELQLFLVQGRPHYTLRRLAADHVGLVVALEREGPEALEEHIRLSTEALLGAREHADAEATESGAG</sequence>
<dbReference type="InterPro" id="IPR000524">
    <property type="entry name" value="Tscrpt_reg_HTH_GntR"/>
</dbReference>
<keyword evidence="1" id="KW-0805">Transcription regulation</keyword>
<dbReference type="InterPro" id="IPR011711">
    <property type="entry name" value="GntR_C"/>
</dbReference>
<dbReference type="SUPFAM" id="SSF48008">
    <property type="entry name" value="GntR ligand-binding domain-like"/>
    <property type="match status" value="1"/>
</dbReference>
<feature type="domain" description="HTH gntR-type" evidence="4">
    <location>
        <begin position="13"/>
        <end position="80"/>
    </location>
</feature>
<organism evidence="5 6">
    <name type="scientific">Paraconexibacter antarcticus</name>
    <dbReference type="NCBI Taxonomy" id="2949664"/>
    <lineage>
        <taxon>Bacteria</taxon>
        <taxon>Bacillati</taxon>
        <taxon>Actinomycetota</taxon>
        <taxon>Thermoleophilia</taxon>
        <taxon>Solirubrobacterales</taxon>
        <taxon>Paraconexibacteraceae</taxon>
        <taxon>Paraconexibacter</taxon>
    </lineage>
</organism>
<evidence type="ECO:0000259" key="4">
    <source>
        <dbReference type="PROSITE" id="PS50949"/>
    </source>
</evidence>
<protein>
    <submittedName>
        <fullName evidence="5">GntR family transcriptional regulator</fullName>
    </submittedName>
</protein>
<keyword evidence="3" id="KW-0804">Transcription</keyword>
<dbReference type="PANTHER" id="PTHR43537">
    <property type="entry name" value="TRANSCRIPTIONAL REGULATOR, GNTR FAMILY"/>
    <property type="match status" value="1"/>
</dbReference>
<dbReference type="Proteomes" id="UP001056035">
    <property type="component" value="Chromosome"/>
</dbReference>
<keyword evidence="2" id="KW-0238">DNA-binding</keyword>
<dbReference type="Gene3D" id="1.20.120.530">
    <property type="entry name" value="GntR ligand-binding domain-like"/>
    <property type="match status" value="1"/>
</dbReference>
<evidence type="ECO:0000256" key="2">
    <source>
        <dbReference type="ARBA" id="ARBA00023125"/>
    </source>
</evidence>
<name>A0ABY5DVP9_9ACTN</name>
<reference evidence="5 6" key="1">
    <citation type="submission" date="2022-06" db="EMBL/GenBank/DDBJ databases">
        <title>Paraconexibacter antarcticus.</title>
        <authorList>
            <person name="Kim C.S."/>
        </authorList>
    </citation>
    <scope>NUCLEOTIDE SEQUENCE [LARGE SCALE GENOMIC DNA]</scope>
    <source>
        <strain evidence="5 6">02-257</strain>
    </source>
</reference>
<evidence type="ECO:0000313" key="5">
    <source>
        <dbReference type="EMBL" id="UTI65726.1"/>
    </source>
</evidence>